<dbReference type="PROSITE" id="PS51257">
    <property type="entry name" value="PROKAR_LIPOPROTEIN"/>
    <property type="match status" value="1"/>
</dbReference>
<accession>A0ABV5CBE2</accession>
<evidence type="ECO:0008006" key="4">
    <source>
        <dbReference type="Google" id="ProtNLM"/>
    </source>
</evidence>
<feature type="chain" id="PRO_5045179263" description="Lipid/polyisoprenoid-binding YceI-like domain-containing protein" evidence="1">
    <location>
        <begin position="27"/>
        <end position="205"/>
    </location>
</feature>
<protein>
    <recommendedName>
        <fullName evidence="4">Lipid/polyisoprenoid-binding YceI-like domain-containing protein</fullName>
    </recommendedName>
</protein>
<sequence length="205" mass="21896">MNNSKILRFLLSLIVFTGALFFTACSEEGAENVEPDPITGAGTASATIEFLDTGEKVQFTGSAMGAVGSGSADTVIMHFAGQDQSMRFMLMVTPVSKGKHTMGKNGFETIGVFFPDTIQSTNYLNAYLVGEDNINDNETEIDGAASFDISTFSNNLIKGSFELTMIRNTTIKEDGEVISGDIKRVKVTNGKFNVPLFSGGNISGN</sequence>
<proteinExistence type="predicted"/>
<dbReference type="Proteomes" id="UP001580928">
    <property type="component" value="Unassembled WGS sequence"/>
</dbReference>
<organism evidence="2 3">
    <name type="scientific">Albibacterium profundi</name>
    <dbReference type="NCBI Taxonomy" id="3134906"/>
    <lineage>
        <taxon>Bacteria</taxon>
        <taxon>Pseudomonadati</taxon>
        <taxon>Bacteroidota</taxon>
        <taxon>Sphingobacteriia</taxon>
        <taxon>Sphingobacteriales</taxon>
        <taxon>Sphingobacteriaceae</taxon>
        <taxon>Albibacterium</taxon>
    </lineage>
</organism>
<feature type="signal peptide" evidence="1">
    <location>
        <begin position="1"/>
        <end position="26"/>
    </location>
</feature>
<evidence type="ECO:0000313" key="3">
    <source>
        <dbReference type="Proteomes" id="UP001580928"/>
    </source>
</evidence>
<keyword evidence="3" id="KW-1185">Reference proteome</keyword>
<evidence type="ECO:0000256" key="1">
    <source>
        <dbReference type="SAM" id="SignalP"/>
    </source>
</evidence>
<dbReference type="EMBL" id="JBBVGT010000002">
    <property type="protein sequence ID" value="MFB5944796.1"/>
    <property type="molecule type" value="Genomic_DNA"/>
</dbReference>
<keyword evidence="1" id="KW-0732">Signal</keyword>
<dbReference type="RefSeq" id="WP_375556356.1">
    <property type="nucleotide sequence ID" value="NZ_JBBVGT010000002.1"/>
</dbReference>
<evidence type="ECO:0000313" key="2">
    <source>
        <dbReference type="EMBL" id="MFB5944796.1"/>
    </source>
</evidence>
<comment type="caution">
    <text evidence="2">The sequence shown here is derived from an EMBL/GenBank/DDBJ whole genome shotgun (WGS) entry which is preliminary data.</text>
</comment>
<name>A0ABV5CBE2_9SPHI</name>
<gene>
    <name evidence="2" type="ORF">WKR92_03010</name>
</gene>
<reference evidence="2 3" key="1">
    <citation type="submission" date="2024-04" db="EMBL/GenBank/DDBJ databases">
        <title>Albibacterium profundi sp. nov., isolated from sediment of the Challenger Deep of Mariana Trench.</title>
        <authorList>
            <person name="Wang Y."/>
        </authorList>
    </citation>
    <scope>NUCLEOTIDE SEQUENCE [LARGE SCALE GENOMIC DNA]</scope>
    <source>
        <strain evidence="2 3">RHL897</strain>
    </source>
</reference>